<dbReference type="EMBL" id="JACCDE010000011">
    <property type="protein sequence ID" value="NYS77950.1"/>
    <property type="molecule type" value="Genomic_DNA"/>
</dbReference>
<proteinExistence type="predicted"/>
<reference evidence="2 3" key="1">
    <citation type="journal article" date="2003" name="Extremophiles">
        <title>Halomonas glaciei sp. nov. isolated from fast ice of Adelie Land, Antarctica.</title>
        <authorList>
            <person name="Reddy G.S."/>
            <person name="Raghavan P.U."/>
            <person name="Sarita N.B."/>
            <person name="Prakash J.S."/>
            <person name="Nagesh N."/>
            <person name="Delille D."/>
            <person name="Shivaji S."/>
        </authorList>
    </citation>
    <scope>NUCLEOTIDE SEQUENCE [LARGE SCALE GENOMIC DNA]</scope>
    <source>
        <strain evidence="2 3">DD39</strain>
    </source>
</reference>
<sequence length="484" mass="54795">MPKSKNRRKKSRSGKNRTPISGHTRVGKQLLPPFAKMEGKVVFSSWTNERMPEMIWAVTVRAIDDQDFAIFQFRRIINFIGNHERSEELSDLTHTGISKMDVALRTELIACITDHPAIAEALTILRLFNDLPAATNWMVCIPELAPDIELLMTAVGQNLWHQSQEATDCRWLRLMAQLAAGKLHVPREMAEEWIGYPDVGNQRSVRPSIRAMEIAPASMDPPDTTWADSFWLETWHNTPCLVLNHDAVVNPPTAPVTRTAISDLLGKLEEHWQGTHSTTSVDARHDSVFGIAFYALRLIDELLGVGVGTGILGRLGLRTLLEAYVSLHYLLHKDEDALWKKWRAYGAGQAKLNALRFDADMEPPKFINIDWIEQIAGEDIWEEFLNIELGSWSGLDLRKLSERSGCKEQYDTHYSWTSGYVHGTWGPVREASFTTCGNPLHRMHRYPDQKPLPDTVSDAADLVNRILDDLDAAYPGFSHRISEQ</sequence>
<dbReference type="InterPro" id="IPR043733">
    <property type="entry name" value="DUF5677"/>
</dbReference>
<evidence type="ECO:0000313" key="2">
    <source>
        <dbReference type="EMBL" id="NYS77950.1"/>
    </source>
</evidence>
<gene>
    <name evidence="2" type="ORF">HZS80_09515</name>
</gene>
<keyword evidence="3" id="KW-1185">Reference proteome</keyword>
<dbReference type="Pfam" id="PF18928">
    <property type="entry name" value="DUF5677"/>
    <property type="match status" value="1"/>
</dbReference>
<comment type="caution">
    <text evidence="2">The sequence shown here is derived from an EMBL/GenBank/DDBJ whole genome shotgun (WGS) entry which is preliminary data.</text>
</comment>
<evidence type="ECO:0000313" key="3">
    <source>
        <dbReference type="Proteomes" id="UP000526892"/>
    </source>
</evidence>
<organism evidence="2 3">
    <name type="scientific">Vreelandella glaciei</name>
    <dbReference type="NCBI Taxonomy" id="186761"/>
    <lineage>
        <taxon>Bacteria</taxon>
        <taxon>Pseudomonadati</taxon>
        <taxon>Pseudomonadota</taxon>
        <taxon>Gammaproteobacteria</taxon>
        <taxon>Oceanospirillales</taxon>
        <taxon>Halomonadaceae</taxon>
        <taxon>Vreelandella</taxon>
    </lineage>
</organism>
<dbReference type="RefSeq" id="WP_179915924.1">
    <property type="nucleotide sequence ID" value="NZ_JACCDE010000011.1"/>
</dbReference>
<protein>
    <submittedName>
        <fullName evidence="2">Uncharacterized protein</fullName>
    </submittedName>
</protein>
<dbReference type="AlphaFoldDB" id="A0A7Z0LSX8"/>
<feature type="compositionally biased region" description="Basic residues" evidence="1">
    <location>
        <begin position="1"/>
        <end position="15"/>
    </location>
</feature>
<dbReference type="Proteomes" id="UP000526892">
    <property type="component" value="Unassembled WGS sequence"/>
</dbReference>
<feature type="region of interest" description="Disordered" evidence="1">
    <location>
        <begin position="1"/>
        <end position="25"/>
    </location>
</feature>
<evidence type="ECO:0000256" key="1">
    <source>
        <dbReference type="SAM" id="MobiDB-lite"/>
    </source>
</evidence>
<accession>A0A7Z0LSX8</accession>
<name>A0A7Z0LSX8_9GAMM</name>